<keyword evidence="2 6" id="KW-0349">Heme</keyword>
<keyword evidence="5 6" id="KW-0408">Iron</keyword>
<evidence type="ECO:0000259" key="8">
    <source>
        <dbReference type="PROSITE" id="PS51007"/>
    </source>
</evidence>
<keyword evidence="1" id="KW-0813">Transport</keyword>
<dbReference type="OrthoDB" id="9814708at2"/>
<dbReference type="PRINTS" id="PR00607">
    <property type="entry name" value="CYTCHROMECIE"/>
</dbReference>
<dbReference type="Gene3D" id="1.10.760.10">
    <property type="entry name" value="Cytochrome c-like domain"/>
    <property type="match status" value="1"/>
</dbReference>
<keyword evidence="7" id="KW-0812">Transmembrane</keyword>
<evidence type="ECO:0000256" key="7">
    <source>
        <dbReference type="SAM" id="Phobius"/>
    </source>
</evidence>
<dbReference type="PROSITE" id="PS51007">
    <property type="entry name" value="CYTC"/>
    <property type="match status" value="1"/>
</dbReference>
<dbReference type="InterPro" id="IPR009056">
    <property type="entry name" value="Cyt_c-like_dom"/>
</dbReference>
<dbReference type="Proteomes" id="UP000321201">
    <property type="component" value="Unassembled WGS sequence"/>
</dbReference>
<dbReference type="SUPFAM" id="SSF46626">
    <property type="entry name" value="Cytochrome c"/>
    <property type="match status" value="1"/>
</dbReference>
<dbReference type="GO" id="GO:0009055">
    <property type="term" value="F:electron transfer activity"/>
    <property type="evidence" value="ECO:0007669"/>
    <property type="project" value="InterPro"/>
</dbReference>
<keyword evidence="7" id="KW-1133">Transmembrane helix</keyword>
<evidence type="ECO:0000256" key="5">
    <source>
        <dbReference type="ARBA" id="ARBA00023004"/>
    </source>
</evidence>
<dbReference type="Pfam" id="PF13442">
    <property type="entry name" value="Cytochrome_CBB3"/>
    <property type="match status" value="1"/>
</dbReference>
<name>A0A5C7EMT7_9PROT</name>
<evidence type="ECO:0000313" key="9">
    <source>
        <dbReference type="EMBL" id="TXF12548.1"/>
    </source>
</evidence>
<organism evidence="9 10">
    <name type="scientific">Pelomicrobium methylotrophicum</name>
    <dbReference type="NCBI Taxonomy" id="2602750"/>
    <lineage>
        <taxon>Bacteria</taxon>
        <taxon>Pseudomonadati</taxon>
        <taxon>Pseudomonadota</taxon>
        <taxon>Hydrogenophilia</taxon>
        <taxon>Hydrogenophilia incertae sedis</taxon>
        <taxon>Pelomicrobium</taxon>
    </lineage>
</organism>
<evidence type="ECO:0000256" key="1">
    <source>
        <dbReference type="ARBA" id="ARBA00022448"/>
    </source>
</evidence>
<evidence type="ECO:0000313" key="10">
    <source>
        <dbReference type="Proteomes" id="UP000321201"/>
    </source>
</evidence>
<evidence type="ECO:0000256" key="2">
    <source>
        <dbReference type="ARBA" id="ARBA00022617"/>
    </source>
</evidence>
<accession>A0A5C7EMT7</accession>
<dbReference type="GO" id="GO:0020037">
    <property type="term" value="F:heme binding"/>
    <property type="evidence" value="ECO:0007669"/>
    <property type="project" value="InterPro"/>
</dbReference>
<dbReference type="GO" id="GO:0005506">
    <property type="term" value="F:iron ion binding"/>
    <property type="evidence" value="ECO:0007669"/>
    <property type="project" value="InterPro"/>
</dbReference>
<dbReference type="InterPro" id="IPR036909">
    <property type="entry name" value="Cyt_c-like_dom_sf"/>
</dbReference>
<dbReference type="InterPro" id="IPR002323">
    <property type="entry name" value="Cyt_CIE"/>
</dbReference>
<dbReference type="PANTHER" id="PTHR40942">
    <property type="match status" value="1"/>
</dbReference>
<dbReference type="InParanoid" id="A0A5C7EMT7"/>
<dbReference type="PANTHER" id="PTHR40942:SF4">
    <property type="entry name" value="CYTOCHROME C5"/>
    <property type="match status" value="1"/>
</dbReference>
<feature type="domain" description="Cytochrome c" evidence="8">
    <location>
        <begin position="130"/>
        <end position="210"/>
    </location>
</feature>
<keyword evidence="7" id="KW-0472">Membrane</keyword>
<gene>
    <name evidence="9" type="ORF">FR698_04750</name>
</gene>
<comment type="caution">
    <text evidence="9">The sequence shown here is derived from an EMBL/GenBank/DDBJ whole genome shotgun (WGS) entry which is preliminary data.</text>
</comment>
<evidence type="ECO:0000256" key="6">
    <source>
        <dbReference type="PROSITE-ProRule" id="PRU00433"/>
    </source>
</evidence>
<keyword evidence="10" id="KW-1185">Reference proteome</keyword>
<dbReference type="AlphaFoldDB" id="A0A5C7EMT7"/>
<feature type="transmembrane region" description="Helical" evidence="7">
    <location>
        <begin position="51"/>
        <end position="74"/>
    </location>
</feature>
<keyword evidence="3 6" id="KW-0479">Metal-binding</keyword>
<keyword evidence="4" id="KW-0249">Electron transport</keyword>
<evidence type="ECO:0000256" key="3">
    <source>
        <dbReference type="ARBA" id="ARBA00022723"/>
    </source>
</evidence>
<dbReference type="EMBL" id="VPFL01000005">
    <property type="protein sequence ID" value="TXF12548.1"/>
    <property type="molecule type" value="Genomic_DNA"/>
</dbReference>
<reference evidence="9 10" key="1">
    <citation type="submission" date="2019-08" db="EMBL/GenBank/DDBJ databases">
        <title>Pelomicrobium methylotrophicum gen. nov., sp. nov. a moderately thermophilic, facultatively anaerobic, lithoautotrophic and methylotrophic bacterium isolated from a terrestrial mud volcano.</title>
        <authorList>
            <person name="Slobodkina G.B."/>
            <person name="Merkel A.Y."/>
            <person name="Slobodkin A.I."/>
        </authorList>
    </citation>
    <scope>NUCLEOTIDE SEQUENCE [LARGE SCALE GENOMIC DNA]</scope>
    <source>
        <strain evidence="9 10">SM250</strain>
    </source>
</reference>
<evidence type="ECO:0000256" key="4">
    <source>
        <dbReference type="ARBA" id="ARBA00022982"/>
    </source>
</evidence>
<proteinExistence type="predicted"/>
<protein>
    <submittedName>
        <fullName evidence="9">Cytochrome c5 family protein</fullName>
    </submittedName>
</protein>
<sequence length="211" mass="21408">MPISRGSVHAHALSVPGKAAIISRIFLRPRLGMADIRIEEHSSPIKTPKQLAITVVLAFLVPVVVIVMVANLVTGGIKAPKEAMTPEAVAQRLKPVGTLVVAGTPAAEAEAKLAAAAPAPTPAADAPAQAAADDGQTVYQKTCAACHATGVAGAPKFGDKAAWAPRIAQGKEGLYVSALKGKGAMPPKGGNVSLPDAAVKAAVDYLVDHAR</sequence>